<evidence type="ECO:0000313" key="22">
    <source>
        <dbReference type="Proteomes" id="UP000263489"/>
    </source>
</evidence>
<dbReference type="Proteomes" id="UP000263489">
    <property type="component" value="Unassembled WGS sequence"/>
</dbReference>
<dbReference type="CDD" id="cd02094">
    <property type="entry name" value="P-type_ATPase_Cu-like"/>
    <property type="match status" value="1"/>
</dbReference>
<feature type="transmembrane region" description="Helical" evidence="18">
    <location>
        <begin position="778"/>
        <end position="797"/>
    </location>
</feature>
<dbReference type="AlphaFoldDB" id="A0A352IZI4"/>
<dbReference type="SUPFAM" id="SSF81665">
    <property type="entry name" value="Calcium ATPase, transmembrane domain M"/>
    <property type="match status" value="1"/>
</dbReference>
<dbReference type="Pfam" id="PF00702">
    <property type="entry name" value="Hydrolase"/>
    <property type="match status" value="1"/>
</dbReference>
<dbReference type="SFLD" id="SFLDG00002">
    <property type="entry name" value="C1.7:_P-type_atpase_like"/>
    <property type="match status" value="1"/>
</dbReference>
<dbReference type="InterPro" id="IPR023298">
    <property type="entry name" value="ATPase_P-typ_TM_dom_sf"/>
</dbReference>
<dbReference type="GO" id="GO:0055070">
    <property type="term" value="P:copper ion homeostasis"/>
    <property type="evidence" value="ECO:0007669"/>
    <property type="project" value="TreeGrafter"/>
</dbReference>
<evidence type="ECO:0000256" key="10">
    <source>
        <dbReference type="ARBA" id="ARBA00022796"/>
    </source>
</evidence>
<keyword evidence="11 18" id="KW-0067">ATP-binding</keyword>
<evidence type="ECO:0000256" key="17">
    <source>
        <dbReference type="ARBA" id="ARBA00023136"/>
    </source>
</evidence>
<feature type="domain" description="HMA" evidence="20">
    <location>
        <begin position="2"/>
        <end position="67"/>
    </location>
</feature>
<comment type="subcellular location">
    <subcellularLocation>
        <location evidence="1">Cell membrane</location>
        <topology evidence="1">Multi-pass membrane protein</topology>
    </subcellularLocation>
</comment>
<dbReference type="Pfam" id="PF00403">
    <property type="entry name" value="HMA"/>
    <property type="match status" value="2"/>
</dbReference>
<evidence type="ECO:0000259" key="20">
    <source>
        <dbReference type="PROSITE" id="PS50846"/>
    </source>
</evidence>
<dbReference type="InterPro" id="IPR006121">
    <property type="entry name" value="HMA_dom"/>
</dbReference>
<evidence type="ECO:0000256" key="16">
    <source>
        <dbReference type="ARBA" id="ARBA00023065"/>
    </source>
</evidence>
<evidence type="ECO:0000256" key="12">
    <source>
        <dbReference type="ARBA" id="ARBA00022842"/>
    </source>
</evidence>
<evidence type="ECO:0000256" key="11">
    <source>
        <dbReference type="ARBA" id="ARBA00022840"/>
    </source>
</evidence>
<keyword evidence="5 18" id="KW-1003">Cell membrane</keyword>
<comment type="similarity">
    <text evidence="2 18">Belongs to the cation transport ATPase (P-type) (TC 3.A.3) family. Type IB subfamily.</text>
</comment>
<evidence type="ECO:0000256" key="3">
    <source>
        <dbReference type="ARBA" id="ARBA00012517"/>
    </source>
</evidence>
<dbReference type="GO" id="GO:0005886">
    <property type="term" value="C:plasma membrane"/>
    <property type="evidence" value="ECO:0007669"/>
    <property type="project" value="UniProtKB-SubCell"/>
</dbReference>
<dbReference type="InterPro" id="IPR008250">
    <property type="entry name" value="ATPase_P-typ_transduc_dom_A_sf"/>
</dbReference>
<dbReference type="InterPro" id="IPR001757">
    <property type="entry name" value="P_typ_ATPase"/>
</dbReference>
<accession>A0A352IZI4</accession>
<dbReference type="FunFam" id="3.30.70.100:FF:000005">
    <property type="entry name" value="Copper-exporting P-type ATPase A"/>
    <property type="match status" value="1"/>
</dbReference>
<feature type="domain" description="HMA" evidence="20">
    <location>
        <begin position="69"/>
        <end position="135"/>
    </location>
</feature>
<dbReference type="Gene3D" id="3.30.70.100">
    <property type="match status" value="2"/>
</dbReference>
<dbReference type="GO" id="GO:0140581">
    <property type="term" value="F:P-type monovalent copper transporter activity"/>
    <property type="evidence" value="ECO:0007669"/>
    <property type="project" value="UniProtKB-EC"/>
</dbReference>
<dbReference type="NCBIfam" id="TIGR01525">
    <property type="entry name" value="ATPase-IB_hvy"/>
    <property type="match status" value="1"/>
</dbReference>
<dbReference type="Gene3D" id="3.40.1110.10">
    <property type="entry name" value="Calcium-transporting ATPase, cytoplasmic domain N"/>
    <property type="match status" value="1"/>
</dbReference>
<keyword evidence="9 18" id="KW-0547">Nucleotide-binding</keyword>
<feature type="transmembrane region" description="Helical" evidence="18">
    <location>
        <begin position="229"/>
        <end position="253"/>
    </location>
</feature>
<feature type="transmembrane region" description="Helical" evidence="18">
    <location>
        <begin position="753"/>
        <end position="772"/>
    </location>
</feature>
<dbReference type="EMBL" id="DNNA01000329">
    <property type="protein sequence ID" value="HBC36867.1"/>
    <property type="molecule type" value="Genomic_DNA"/>
</dbReference>
<dbReference type="InterPro" id="IPR044492">
    <property type="entry name" value="P_typ_ATPase_HD_dom"/>
</dbReference>
<proteinExistence type="inferred from homology"/>
<dbReference type="PROSITE" id="PS50846">
    <property type="entry name" value="HMA_2"/>
    <property type="match status" value="2"/>
</dbReference>
<dbReference type="PROSITE" id="PS01047">
    <property type="entry name" value="HMA_1"/>
    <property type="match status" value="2"/>
</dbReference>
<dbReference type="CDD" id="cd00371">
    <property type="entry name" value="HMA"/>
    <property type="match status" value="2"/>
</dbReference>
<dbReference type="GO" id="GO:0060003">
    <property type="term" value="P:copper ion export"/>
    <property type="evidence" value="ECO:0007669"/>
    <property type="project" value="UniProtKB-ARBA"/>
</dbReference>
<dbReference type="Pfam" id="PF00122">
    <property type="entry name" value="E1-E2_ATPase"/>
    <property type="match status" value="1"/>
</dbReference>
<keyword evidence="17 18" id="KW-0472">Membrane</keyword>
<keyword evidence="8" id="KW-0677">Repeat</keyword>
<feature type="region of interest" description="Disordered" evidence="19">
    <location>
        <begin position="806"/>
        <end position="828"/>
    </location>
</feature>
<dbReference type="NCBIfam" id="TIGR01494">
    <property type="entry name" value="ATPase_P-type"/>
    <property type="match status" value="1"/>
</dbReference>
<dbReference type="InterPro" id="IPR036163">
    <property type="entry name" value="HMA_dom_sf"/>
</dbReference>
<evidence type="ECO:0000256" key="2">
    <source>
        <dbReference type="ARBA" id="ARBA00006024"/>
    </source>
</evidence>
<dbReference type="PRINTS" id="PR00119">
    <property type="entry name" value="CATATPASE"/>
</dbReference>
<dbReference type="InterPro" id="IPR023214">
    <property type="entry name" value="HAD_sf"/>
</dbReference>
<dbReference type="GO" id="GO:0005524">
    <property type="term" value="F:ATP binding"/>
    <property type="evidence" value="ECO:0007669"/>
    <property type="project" value="UniProtKB-UniRule"/>
</dbReference>
<sequence>MQRIEIRVDGMSCASCVGRIEKALMGQRGVAESQVNLATGKATVKFDQPATPATLIDLIKEAGYQPRVQSAEIPVIGMTCGSCVSRVERALNKQPGMVKASVNLTTQKAFVEFLSDTLSVPRIHQAIRDAGYEPQEPDANSETEEQDREGIDLRRKVIFAAVLTIPVVLIAMGKMIPALESLYSSLLPHRGWMAIEWLLTTPVLFYAGLRFFRSGYTELRHVNPGMNSLVMIGTSAAYFYSVAALLVPGFFPAGTAESYFEAAAVIVTLILLGRYFEHVAKGRTSEAIKKLLQLQAKTARVIRDGEAVEVPIEAVVPGDRIQVRPGERVPVDGVVEEGQSYVDESMISGEPVPVAKQKDAELVGGTINKNGSLTFRATRVGADTVLAQIIRMVESAQADKPPIQALADKIAGIFVPIVIVLAILTFITWFSFGPEPALSFAFVTTVSVLLIACPCAMGLATPTAIMVGTGKGAEMGVLFRKGAALETLSRMDTIVLDKTGTLTRGQPELTDFILVEGREDEVLAWVAAVETESEHPIGEAIVKGARDRGLTLPAISEFQAEPGYGIQAQVAGRRINVGADRYMRRLGIDLASVADDAVSLAEKAKSPLYVAVDGRLAALIAVADPLKNGSVEAIAALKSSGLSVAMLTGDNRATAEAIARQAGIERVLAEVLPDQKASEVKRLQEEGARVAFVGDGINDAPALAQADVGIAIGTGTDIAIEAGDVVLMRGDLRGIVDAAALSRRTRKTILGNFVWAYGYNLALIPVAAGVLFPFTGYLLNPMLAAGAMSLSSVFVVTNSLRLGRFKSDSGSSVESSISESGAAQASVS</sequence>
<dbReference type="InterPro" id="IPR006122">
    <property type="entry name" value="HMA_Cu_ion-bd"/>
</dbReference>
<feature type="transmembrane region" description="Helical" evidence="18">
    <location>
        <begin position="438"/>
        <end position="461"/>
    </location>
</feature>
<dbReference type="FunFam" id="3.30.70.100:FF:000001">
    <property type="entry name" value="ATPase copper transporting beta"/>
    <property type="match status" value="1"/>
</dbReference>
<evidence type="ECO:0000256" key="15">
    <source>
        <dbReference type="ARBA" id="ARBA00023008"/>
    </source>
</evidence>
<dbReference type="PRINTS" id="PR00942">
    <property type="entry name" value="CUATPASEI"/>
</dbReference>
<name>A0A352IZI4_9GAMM</name>
<dbReference type="InterPro" id="IPR027256">
    <property type="entry name" value="P-typ_ATPase_IB"/>
</dbReference>
<gene>
    <name evidence="21" type="ORF">DC045_21680</name>
</gene>
<dbReference type="SUPFAM" id="SSF55008">
    <property type="entry name" value="HMA, heavy metal-associated domain"/>
    <property type="match status" value="2"/>
</dbReference>
<dbReference type="NCBIfam" id="TIGR00003">
    <property type="entry name" value="copper ion binding protein"/>
    <property type="match status" value="2"/>
</dbReference>
<dbReference type="InterPro" id="IPR017969">
    <property type="entry name" value="Heavy-metal-associated_CS"/>
</dbReference>
<dbReference type="PROSITE" id="PS00154">
    <property type="entry name" value="ATPASE_E1_E2"/>
    <property type="match status" value="1"/>
</dbReference>
<feature type="transmembrane region" description="Helical" evidence="18">
    <location>
        <begin position="191"/>
        <end position="209"/>
    </location>
</feature>
<protein>
    <recommendedName>
        <fullName evidence="3">P-type Cu(+) transporter</fullName>
        <ecNumber evidence="3">7.2.2.8</ecNumber>
    </recommendedName>
</protein>
<evidence type="ECO:0000256" key="14">
    <source>
        <dbReference type="ARBA" id="ARBA00022989"/>
    </source>
</evidence>
<evidence type="ECO:0000256" key="13">
    <source>
        <dbReference type="ARBA" id="ARBA00022967"/>
    </source>
</evidence>
<evidence type="ECO:0000256" key="6">
    <source>
        <dbReference type="ARBA" id="ARBA00022692"/>
    </source>
</evidence>
<feature type="transmembrane region" description="Helical" evidence="18">
    <location>
        <begin position="410"/>
        <end position="432"/>
    </location>
</feature>
<dbReference type="PRINTS" id="PR00943">
    <property type="entry name" value="CUATPASE"/>
</dbReference>
<dbReference type="Gene3D" id="3.40.50.1000">
    <property type="entry name" value="HAD superfamily/HAD-like"/>
    <property type="match status" value="1"/>
</dbReference>
<evidence type="ECO:0000256" key="5">
    <source>
        <dbReference type="ARBA" id="ARBA00022475"/>
    </source>
</evidence>
<organism evidence="21 22">
    <name type="scientific">Marinobacter adhaerens</name>
    <dbReference type="NCBI Taxonomy" id="1033846"/>
    <lineage>
        <taxon>Bacteria</taxon>
        <taxon>Pseudomonadati</taxon>
        <taxon>Pseudomonadota</taxon>
        <taxon>Gammaproteobacteria</taxon>
        <taxon>Pseudomonadales</taxon>
        <taxon>Marinobacteraceae</taxon>
        <taxon>Marinobacter</taxon>
    </lineage>
</organism>
<keyword evidence="13" id="KW-1278">Translocase</keyword>
<dbReference type="NCBIfam" id="TIGR01511">
    <property type="entry name" value="ATPase-IB1_Cu"/>
    <property type="match status" value="1"/>
</dbReference>
<dbReference type="Gene3D" id="2.70.150.10">
    <property type="entry name" value="Calcium-transporting ATPase, cytoplasmic transduction domain A"/>
    <property type="match status" value="1"/>
</dbReference>
<dbReference type="InterPro" id="IPR036412">
    <property type="entry name" value="HAD-like_sf"/>
</dbReference>
<evidence type="ECO:0000256" key="7">
    <source>
        <dbReference type="ARBA" id="ARBA00022723"/>
    </source>
</evidence>
<evidence type="ECO:0000313" key="21">
    <source>
        <dbReference type="EMBL" id="HBC36867.1"/>
    </source>
</evidence>
<keyword evidence="15" id="KW-0186">Copper</keyword>
<evidence type="ECO:0000256" key="8">
    <source>
        <dbReference type="ARBA" id="ARBA00022737"/>
    </source>
</evidence>
<feature type="transmembrane region" description="Helical" evidence="18">
    <location>
        <begin position="157"/>
        <end position="179"/>
    </location>
</feature>
<evidence type="ECO:0000256" key="4">
    <source>
        <dbReference type="ARBA" id="ARBA00022448"/>
    </source>
</evidence>
<evidence type="ECO:0000256" key="9">
    <source>
        <dbReference type="ARBA" id="ARBA00022741"/>
    </source>
</evidence>
<dbReference type="SFLD" id="SFLDS00003">
    <property type="entry name" value="Haloacid_Dehalogenase"/>
    <property type="match status" value="1"/>
</dbReference>
<dbReference type="InterPro" id="IPR023299">
    <property type="entry name" value="ATPase_P-typ_cyto_dom_N"/>
</dbReference>
<dbReference type="GO" id="GO:0016887">
    <property type="term" value="F:ATP hydrolysis activity"/>
    <property type="evidence" value="ECO:0007669"/>
    <property type="project" value="InterPro"/>
</dbReference>
<keyword evidence="14 18" id="KW-1133">Transmembrane helix</keyword>
<dbReference type="PANTHER" id="PTHR43520:SF8">
    <property type="entry name" value="P-TYPE CU(+) TRANSPORTER"/>
    <property type="match status" value="1"/>
</dbReference>
<dbReference type="SFLD" id="SFLDF00027">
    <property type="entry name" value="p-type_atpase"/>
    <property type="match status" value="1"/>
</dbReference>
<dbReference type="FunFam" id="2.70.150.10:FF:000020">
    <property type="entry name" value="Copper-exporting P-type ATPase A"/>
    <property type="match status" value="1"/>
</dbReference>
<keyword evidence="6 18" id="KW-0812">Transmembrane</keyword>
<dbReference type="SUPFAM" id="SSF56784">
    <property type="entry name" value="HAD-like"/>
    <property type="match status" value="1"/>
</dbReference>
<dbReference type="EC" id="7.2.2.8" evidence="3"/>
<dbReference type="SUPFAM" id="SSF81653">
    <property type="entry name" value="Calcium ATPase, transduction domain A"/>
    <property type="match status" value="1"/>
</dbReference>
<feature type="transmembrane region" description="Helical" evidence="18">
    <location>
        <begin position="259"/>
        <end position="276"/>
    </location>
</feature>
<dbReference type="GO" id="GO:0005507">
    <property type="term" value="F:copper ion binding"/>
    <property type="evidence" value="ECO:0007669"/>
    <property type="project" value="InterPro"/>
</dbReference>
<reference evidence="21 22" key="1">
    <citation type="journal article" date="2018" name="Nat. Biotechnol.">
        <title>A standardized bacterial taxonomy based on genome phylogeny substantially revises the tree of life.</title>
        <authorList>
            <person name="Parks D.H."/>
            <person name="Chuvochina M."/>
            <person name="Waite D.W."/>
            <person name="Rinke C."/>
            <person name="Skarshewski A."/>
            <person name="Chaumeil P.A."/>
            <person name="Hugenholtz P."/>
        </authorList>
    </citation>
    <scope>NUCLEOTIDE SEQUENCE [LARGE SCALE GENOMIC DNA]</scope>
    <source>
        <strain evidence="21">UBA9380</strain>
    </source>
</reference>
<keyword evidence="16" id="KW-0406">Ion transport</keyword>
<comment type="caution">
    <text evidence="21">The sequence shown here is derived from an EMBL/GenBank/DDBJ whole genome shotgun (WGS) entry which is preliminary data.</text>
</comment>
<evidence type="ECO:0000256" key="18">
    <source>
        <dbReference type="RuleBase" id="RU362081"/>
    </source>
</evidence>
<dbReference type="GO" id="GO:0043682">
    <property type="term" value="F:P-type divalent copper transporter activity"/>
    <property type="evidence" value="ECO:0007669"/>
    <property type="project" value="TreeGrafter"/>
</dbReference>
<keyword evidence="12" id="KW-0460">Magnesium</keyword>
<dbReference type="InterPro" id="IPR059000">
    <property type="entry name" value="ATPase_P-type_domA"/>
</dbReference>
<evidence type="ECO:0000256" key="19">
    <source>
        <dbReference type="SAM" id="MobiDB-lite"/>
    </source>
</evidence>
<keyword evidence="7 18" id="KW-0479">Metal-binding</keyword>
<dbReference type="PANTHER" id="PTHR43520">
    <property type="entry name" value="ATP7, ISOFORM B"/>
    <property type="match status" value="1"/>
</dbReference>
<evidence type="ECO:0000256" key="1">
    <source>
        <dbReference type="ARBA" id="ARBA00004651"/>
    </source>
</evidence>
<keyword evidence="4" id="KW-0813">Transport</keyword>
<dbReference type="InterPro" id="IPR018303">
    <property type="entry name" value="ATPase_P-typ_P_site"/>
</dbReference>
<keyword evidence="10" id="KW-0187">Copper transport</keyword>
<feature type="compositionally biased region" description="Low complexity" evidence="19">
    <location>
        <begin position="808"/>
        <end position="821"/>
    </location>
</feature>